<accession>A0A8K1CMB2</accession>
<organism evidence="2 3">
    <name type="scientific">Pythium oligandrum</name>
    <name type="common">Mycoparasitic fungus</name>
    <dbReference type="NCBI Taxonomy" id="41045"/>
    <lineage>
        <taxon>Eukaryota</taxon>
        <taxon>Sar</taxon>
        <taxon>Stramenopiles</taxon>
        <taxon>Oomycota</taxon>
        <taxon>Peronosporomycetes</taxon>
        <taxon>Pythiales</taxon>
        <taxon>Pythiaceae</taxon>
        <taxon>Pythium</taxon>
    </lineage>
</organism>
<dbReference type="OrthoDB" id="58859at2759"/>
<comment type="caution">
    <text evidence="2">The sequence shown here is derived from an EMBL/GenBank/DDBJ whole genome shotgun (WGS) entry which is preliminary data.</text>
</comment>
<dbReference type="PANTHER" id="PTHR37066:SF1">
    <property type="entry name" value="LNS2_PITP DOMAIN-CONTAINING PROTEIN"/>
    <property type="match status" value="1"/>
</dbReference>
<evidence type="ECO:0000256" key="1">
    <source>
        <dbReference type="SAM" id="MobiDB-lite"/>
    </source>
</evidence>
<evidence type="ECO:0008006" key="4">
    <source>
        <dbReference type="Google" id="ProtNLM"/>
    </source>
</evidence>
<feature type="region of interest" description="Disordered" evidence="1">
    <location>
        <begin position="41"/>
        <end position="74"/>
    </location>
</feature>
<evidence type="ECO:0000313" key="3">
    <source>
        <dbReference type="Proteomes" id="UP000794436"/>
    </source>
</evidence>
<protein>
    <recommendedName>
        <fullName evidence="4">Helicase-associated domain-containing protein</fullName>
    </recommendedName>
</protein>
<dbReference type="AlphaFoldDB" id="A0A8K1CMB2"/>
<dbReference type="EMBL" id="SPLM01000036">
    <property type="protein sequence ID" value="TMW66261.1"/>
    <property type="molecule type" value="Genomic_DNA"/>
</dbReference>
<evidence type="ECO:0000313" key="2">
    <source>
        <dbReference type="EMBL" id="TMW66261.1"/>
    </source>
</evidence>
<keyword evidence="3" id="KW-1185">Reference proteome</keyword>
<dbReference type="Proteomes" id="UP000794436">
    <property type="component" value="Unassembled WGS sequence"/>
</dbReference>
<sequence length="549" mass="63598">MWLRRATQCALGGVTRSRPRCGWPVNGLLINSLRPQSTSLSQRFYGVRSSTESRLRGRKRSSPHTSNASQAKRSEELARIVQAMRIFYEREQHFAVPIGFEIPRASPHYPSELRGFPLGVKIHKLMQLVANDKPPKGSREHITALAESGFPVESWRDYLFDTVFVPALRSYYSQEGDLFVPQKFVVPVDPSEAQWTRPTWGYPLGLQVAKLRREPYMLSPEQVEMLNAMGFVWNVREAKWHQYFLPGLRLFKELHGHADVPLAFEIPDEDAWPKYLRGYRLGRHVYMVRSGKYAEWVEESKGELEMLGFAFDLSDSLWNYTIFPALEMFAHLHGHCDVPQDFVVPAEDPWPETAYGWRLGHTVKSIRHQGVYKAQVQAARVDLERIGFVWNASDRLEVTLRRIVLPAMKTYQNLNGNLLIGTDFVIPEHDGRWPEQARGFRLGHWITRVRGGQIELPRAFRDELDQLGFVWRFNDERWHEILLPAFRVYAELHGSCKGMSTKYVVPHETPYPRRAWGVNLGGAMWHIKNGDTYMHDPVKERELRKLGVL</sequence>
<gene>
    <name evidence="2" type="ORF">Poli38472_004026</name>
</gene>
<dbReference type="PANTHER" id="PTHR37066">
    <property type="entry name" value="HELICASE-ASSOCIATED"/>
    <property type="match status" value="1"/>
</dbReference>
<reference evidence="2" key="1">
    <citation type="submission" date="2019-03" db="EMBL/GenBank/DDBJ databases">
        <title>Long read genome sequence of the mycoparasitic Pythium oligandrum ATCC 38472 isolated from sugarbeet rhizosphere.</title>
        <authorList>
            <person name="Gaulin E."/>
        </authorList>
    </citation>
    <scope>NUCLEOTIDE SEQUENCE</scope>
    <source>
        <strain evidence="2">ATCC 38472_TT</strain>
    </source>
</reference>
<feature type="compositionally biased region" description="Polar residues" evidence="1">
    <location>
        <begin position="41"/>
        <end position="52"/>
    </location>
</feature>
<proteinExistence type="predicted"/>
<name>A0A8K1CMB2_PYTOL</name>